<sequence length="35" mass="4270">MRASEAILFLSLYLREEKKKNRELNIKLHQIYSFS</sequence>
<dbReference type="AlphaFoldDB" id="A0A2P2KNY7"/>
<organism evidence="1">
    <name type="scientific">Rhizophora mucronata</name>
    <name type="common">Asiatic mangrove</name>
    <dbReference type="NCBI Taxonomy" id="61149"/>
    <lineage>
        <taxon>Eukaryota</taxon>
        <taxon>Viridiplantae</taxon>
        <taxon>Streptophyta</taxon>
        <taxon>Embryophyta</taxon>
        <taxon>Tracheophyta</taxon>
        <taxon>Spermatophyta</taxon>
        <taxon>Magnoliopsida</taxon>
        <taxon>eudicotyledons</taxon>
        <taxon>Gunneridae</taxon>
        <taxon>Pentapetalae</taxon>
        <taxon>rosids</taxon>
        <taxon>fabids</taxon>
        <taxon>Malpighiales</taxon>
        <taxon>Rhizophoraceae</taxon>
        <taxon>Rhizophora</taxon>
    </lineage>
</organism>
<dbReference type="EMBL" id="GGEC01026941">
    <property type="protein sequence ID" value="MBX07425.1"/>
    <property type="molecule type" value="Transcribed_RNA"/>
</dbReference>
<evidence type="ECO:0000313" key="1">
    <source>
        <dbReference type="EMBL" id="MBX07425.1"/>
    </source>
</evidence>
<reference evidence="1" key="1">
    <citation type="submission" date="2018-02" db="EMBL/GenBank/DDBJ databases">
        <title>Rhizophora mucronata_Transcriptome.</title>
        <authorList>
            <person name="Meera S.P."/>
            <person name="Sreeshan A."/>
            <person name="Augustine A."/>
        </authorList>
    </citation>
    <scope>NUCLEOTIDE SEQUENCE</scope>
    <source>
        <tissue evidence="1">Leaf</tissue>
    </source>
</reference>
<name>A0A2P2KNY7_RHIMU</name>
<proteinExistence type="predicted"/>
<accession>A0A2P2KNY7</accession>
<protein>
    <submittedName>
        <fullName evidence="1">Uncharacterized protein</fullName>
    </submittedName>
</protein>